<dbReference type="Pfam" id="PF03547">
    <property type="entry name" value="Mem_trans"/>
    <property type="match status" value="1"/>
</dbReference>
<dbReference type="PANTHER" id="PTHR36838:SF1">
    <property type="entry name" value="SLR1864 PROTEIN"/>
    <property type="match status" value="1"/>
</dbReference>
<dbReference type="GO" id="GO:0055085">
    <property type="term" value="P:transmembrane transport"/>
    <property type="evidence" value="ECO:0007669"/>
    <property type="project" value="InterPro"/>
</dbReference>
<feature type="transmembrane region" description="Helical" evidence="7">
    <location>
        <begin position="107"/>
        <end position="131"/>
    </location>
</feature>
<dbReference type="AlphaFoldDB" id="A0A345C4B3"/>
<dbReference type="OrthoDB" id="527159at2"/>
<accession>A0A345C4B3</accession>
<evidence type="ECO:0000256" key="3">
    <source>
        <dbReference type="ARBA" id="ARBA00022475"/>
    </source>
</evidence>
<keyword evidence="6 7" id="KW-0472">Membrane</keyword>
<reference evidence="8 9" key="1">
    <citation type="journal article" date="2018" name="J. Microbiol.">
        <title>Salicibibacter kimchii gen. nov., sp. nov., a moderately halophilic and alkalitolerant bacterium in the family Bacillaceae, isolated from kimchi.</title>
        <authorList>
            <person name="Jang J.Y."/>
            <person name="Oh Y.J."/>
            <person name="Lim S.K."/>
            <person name="Park H.K."/>
            <person name="Lee C."/>
            <person name="Kim J.Y."/>
            <person name="Lee M.A."/>
            <person name="Choi H.J."/>
        </authorList>
    </citation>
    <scope>NUCLEOTIDE SEQUENCE [LARGE SCALE GENOMIC DNA]</scope>
    <source>
        <strain evidence="8 9">NKC1-1</strain>
    </source>
</reference>
<keyword evidence="4 7" id="KW-0812">Transmembrane</keyword>
<organism evidence="8 9">
    <name type="scientific">Salicibibacter kimchii</name>
    <dbReference type="NCBI Taxonomy" id="2099786"/>
    <lineage>
        <taxon>Bacteria</taxon>
        <taxon>Bacillati</taxon>
        <taxon>Bacillota</taxon>
        <taxon>Bacilli</taxon>
        <taxon>Bacillales</taxon>
        <taxon>Bacillaceae</taxon>
        <taxon>Salicibibacter</taxon>
    </lineage>
</organism>
<name>A0A345C4B3_9BACI</name>
<evidence type="ECO:0000256" key="1">
    <source>
        <dbReference type="ARBA" id="ARBA00004141"/>
    </source>
</evidence>
<comment type="subcellular location">
    <subcellularLocation>
        <location evidence="1">Membrane</location>
        <topology evidence="1">Multi-pass membrane protein</topology>
    </subcellularLocation>
</comment>
<feature type="transmembrane region" description="Helical" evidence="7">
    <location>
        <begin position="262"/>
        <end position="284"/>
    </location>
</feature>
<evidence type="ECO:0000256" key="6">
    <source>
        <dbReference type="ARBA" id="ARBA00023136"/>
    </source>
</evidence>
<feature type="transmembrane region" description="Helical" evidence="7">
    <location>
        <begin position="178"/>
        <end position="198"/>
    </location>
</feature>
<evidence type="ECO:0000256" key="5">
    <source>
        <dbReference type="ARBA" id="ARBA00022989"/>
    </source>
</evidence>
<protein>
    <submittedName>
        <fullName evidence="8">AEC family transporter</fullName>
    </submittedName>
</protein>
<gene>
    <name evidence="8" type="ORF">DT065_17105</name>
</gene>
<dbReference type="PANTHER" id="PTHR36838">
    <property type="entry name" value="AUXIN EFFLUX CARRIER FAMILY PROTEIN"/>
    <property type="match status" value="1"/>
</dbReference>
<keyword evidence="3" id="KW-1003">Cell membrane</keyword>
<evidence type="ECO:0000256" key="2">
    <source>
        <dbReference type="ARBA" id="ARBA00022448"/>
    </source>
</evidence>
<dbReference type="InterPro" id="IPR004776">
    <property type="entry name" value="Mem_transp_PIN-like"/>
</dbReference>
<dbReference type="EMBL" id="CP031092">
    <property type="protein sequence ID" value="AXF58044.1"/>
    <property type="molecule type" value="Genomic_DNA"/>
</dbReference>
<proteinExistence type="predicted"/>
<evidence type="ECO:0000256" key="7">
    <source>
        <dbReference type="SAM" id="Phobius"/>
    </source>
</evidence>
<feature type="transmembrane region" description="Helical" evidence="7">
    <location>
        <begin position="152"/>
        <end position="172"/>
    </location>
</feature>
<keyword evidence="5 7" id="KW-1133">Transmembrane helix</keyword>
<evidence type="ECO:0000313" key="9">
    <source>
        <dbReference type="Proteomes" id="UP000252100"/>
    </source>
</evidence>
<keyword evidence="9" id="KW-1185">Reference proteome</keyword>
<evidence type="ECO:0000313" key="8">
    <source>
        <dbReference type="EMBL" id="AXF58044.1"/>
    </source>
</evidence>
<evidence type="ECO:0000256" key="4">
    <source>
        <dbReference type="ARBA" id="ARBA00022692"/>
    </source>
</evidence>
<dbReference type="Proteomes" id="UP000252100">
    <property type="component" value="Chromosome"/>
</dbReference>
<feature type="transmembrane region" description="Helical" evidence="7">
    <location>
        <begin position="48"/>
        <end position="67"/>
    </location>
</feature>
<dbReference type="KEGG" id="rue:DT065_17105"/>
<feature type="transmembrane region" description="Helical" evidence="7">
    <location>
        <begin position="18"/>
        <end position="36"/>
    </location>
</feature>
<dbReference type="GO" id="GO:0016020">
    <property type="term" value="C:membrane"/>
    <property type="evidence" value="ECO:0007669"/>
    <property type="project" value="UniProtKB-SubCell"/>
</dbReference>
<sequence length="289" mass="31685">MAIGVLLQKKFNFQLTPVVKLITYCFMPAAVFLNIYQAEFDYSLLGQLFLYLLLFTAGTILLGNFLAKVLHLKRQESAALKNSISLMNAGNYGLPVSQLIFSANPLGVSIQIIIIVFQNLLTYTYGLYNLISTSKSVVEILKEILRLPIVHALYLGIGFQLLDIPLPTFALVPLEQLANAFFALALFLLGAQLAHISIKSFHRVIVWSLLGRLIAGPMLALLIILLLGIDGVMAQSLLIASALPTSRNTATLALDTQVVPELHAQIVLYSTILSGGTVTFVIYLSMIMF</sequence>
<keyword evidence="2" id="KW-0813">Transport</keyword>